<organism evidence="3 4">
    <name type="scientific">Paralabilibaculum antarcticum</name>
    <dbReference type="NCBI Taxonomy" id="2912572"/>
    <lineage>
        <taxon>Bacteria</taxon>
        <taxon>Pseudomonadati</taxon>
        <taxon>Bacteroidota</taxon>
        <taxon>Bacteroidia</taxon>
        <taxon>Marinilabiliales</taxon>
        <taxon>Marinifilaceae</taxon>
        <taxon>Paralabilibaculum</taxon>
    </lineage>
</organism>
<comment type="caution">
    <text evidence="3">The sequence shown here is derived from an EMBL/GenBank/DDBJ whole genome shotgun (WGS) entry which is preliminary data.</text>
</comment>
<keyword evidence="2" id="KW-0732">Signal</keyword>
<proteinExistence type="predicted"/>
<gene>
    <name evidence="3" type="ORF">L3049_19730</name>
</gene>
<dbReference type="RefSeq" id="WP_275111560.1">
    <property type="nucleotide sequence ID" value="NZ_JAKJSC010000009.1"/>
</dbReference>
<accession>A0ABT5VXT9</accession>
<evidence type="ECO:0000313" key="3">
    <source>
        <dbReference type="EMBL" id="MDE5420228.1"/>
    </source>
</evidence>
<dbReference type="EMBL" id="JAKJSC010000009">
    <property type="protein sequence ID" value="MDE5420228.1"/>
    <property type="molecule type" value="Genomic_DNA"/>
</dbReference>
<dbReference type="PROSITE" id="PS51257">
    <property type="entry name" value="PROKAR_LIPOPROTEIN"/>
    <property type="match status" value="1"/>
</dbReference>
<evidence type="ECO:0000256" key="1">
    <source>
        <dbReference type="SAM" id="MobiDB-lite"/>
    </source>
</evidence>
<evidence type="ECO:0000313" key="4">
    <source>
        <dbReference type="Proteomes" id="UP001528920"/>
    </source>
</evidence>
<feature type="compositionally biased region" description="Acidic residues" evidence="1">
    <location>
        <begin position="26"/>
        <end position="44"/>
    </location>
</feature>
<reference evidence="3 4" key="1">
    <citation type="submission" date="2022-01" db="EMBL/GenBank/DDBJ databases">
        <title>Labilibaculum sp. nov, a marine bacterium isolated from Antarctica.</title>
        <authorList>
            <person name="Dai W."/>
        </authorList>
    </citation>
    <scope>NUCLEOTIDE SEQUENCE [LARGE SCALE GENOMIC DNA]</scope>
    <source>
        <strain evidence="3 4">DW002</strain>
    </source>
</reference>
<feature type="region of interest" description="Disordered" evidence="1">
    <location>
        <begin position="25"/>
        <end position="53"/>
    </location>
</feature>
<evidence type="ECO:0000256" key="2">
    <source>
        <dbReference type="SAM" id="SignalP"/>
    </source>
</evidence>
<feature type="signal peptide" evidence="2">
    <location>
        <begin position="1"/>
        <end position="21"/>
    </location>
</feature>
<dbReference type="Pfam" id="PF14262">
    <property type="entry name" value="Cthe_2159"/>
    <property type="match status" value="1"/>
</dbReference>
<protein>
    <submittedName>
        <fullName evidence="3">Carbohydrate-binding domain-containing protein</fullName>
    </submittedName>
</protein>
<feature type="chain" id="PRO_5046036709" evidence="2">
    <location>
        <begin position="22"/>
        <end position="577"/>
    </location>
</feature>
<dbReference type="InterPro" id="IPR025584">
    <property type="entry name" value="Cthe_2159"/>
</dbReference>
<sequence>MTKKNKLSLLFTLLLSLSLFSCERDTDSEEYEEESETISEETDNVESHESTEDYSWDSTTEISVVLNDNSIVSNADGISTNGSTLTIKAAGNYNISGSLSDGQIIVDTEDEDIVRLILNGVDINCTYNSPIFIRSAEKTMIVLEKGMQNYLSDGNVYTYEEEDDDSNACIYSKDDMTIYGEGSLLVKGNFNDGITSKDGLIIDSELITINAVDDGIRGKDYLIIKNGDFLISCGGDGLKSDEEEDDAKGYISITNGNFEITSDGDAITAETDVLISYAEMDLIAGGGSASNTYSSTSTKGIKAGSQIIIESGVFSISSADDAIHSNGIITLNDGVFEIASGDDGIHADADLDIIDSYINISESYEGLESAEGNINIYDGDIFTISSDDGINISAGGGSSGPGTKSTGTYALNIYGGYIVVDSNGDGLDSNDAIVMSGGIVIVSSSATNENSALDYDGSCIISGGLLVGSGTSRMDEAPSTASTQYAAKITFNSTQPAGQMVHIESADGDQILTIKPKKAFQSFVVSSPDLKNGVSYNIYLGGNSNGSKTNGLYTGGTYSDGSLYSSFTISSKVSLID</sequence>
<keyword evidence="4" id="KW-1185">Reference proteome</keyword>
<name>A0ABT5VXT9_9BACT</name>
<dbReference type="Proteomes" id="UP001528920">
    <property type="component" value="Unassembled WGS sequence"/>
</dbReference>